<feature type="region of interest" description="Disordered" evidence="1">
    <location>
        <begin position="254"/>
        <end position="283"/>
    </location>
</feature>
<evidence type="ECO:0000256" key="1">
    <source>
        <dbReference type="SAM" id="MobiDB-lite"/>
    </source>
</evidence>
<dbReference type="EMBL" id="JAACNO010002745">
    <property type="protein sequence ID" value="KAF4131231.1"/>
    <property type="molecule type" value="Genomic_DNA"/>
</dbReference>
<feature type="compositionally biased region" description="Low complexity" evidence="1">
    <location>
        <begin position="400"/>
        <end position="410"/>
    </location>
</feature>
<protein>
    <submittedName>
        <fullName evidence="2">Uncharacterized protein</fullName>
    </submittedName>
</protein>
<sequence>MLFLPEVEAAFSEPSEGPRGEGPPLDDVEDATSISGGGGARTRHCPISKILCGEAIINRLNVEAVIGWGDRRTQWIAAVIAWKPERRSPGSRAGDRLEAEAPMQKMGVLLFFSGTSRREVQEHLSPELAENYYGTSSGTHFGYIHKPEVEAAFNEPPEGLRGEGPPSDDVEDATSISGRGRGLEPDIAQFPNWRGAYLRYTFNRLFARARGPGTSITGAGRNLLRNKFWEYGFTKDALPAHFGYIHKPEVEAALNEPPEGPRGEGPPLDDVEDATSISGRGGARTRHCPISKILCGEAIINRLNVEAVIGWGDRCTQWIAAVIAWKPERRSPGSRAGDRLEAEAPMQKMGVLLFFSGTSRREVQEHLAVECAAELGRNKFWEYGFTKDVLPARSQTAFNEPPEGLRGEGPPSDDVEDATSISGRGRGLEPDIAQFPNWRGAYLRYTFNRLFARARGPGTSITGAGRNLLRNKFWEYGFTKDALPGMLNGS</sequence>
<dbReference type="Proteomes" id="UP000704712">
    <property type="component" value="Unassembled WGS sequence"/>
</dbReference>
<name>A0A8S9TRH0_PHYIN</name>
<evidence type="ECO:0000313" key="2">
    <source>
        <dbReference type="EMBL" id="KAF4131231.1"/>
    </source>
</evidence>
<reference evidence="2" key="1">
    <citation type="submission" date="2020-03" db="EMBL/GenBank/DDBJ databases">
        <title>Hybrid Assembly of Korean Phytophthora infestans isolates.</title>
        <authorList>
            <person name="Prokchorchik M."/>
            <person name="Lee Y."/>
            <person name="Seo J."/>
            <person name="Cho J.-H."/>
            <person name="Park Y.-E."/>
            <person name="Jang D.-C."/>
            <person name="Im J.-S."/>
            <person name="Choi J.-G."/>
            <person name="Park H.-J."/>
            <person name="Lee G.-B."/>
            <person name="Lee Y.-G."/>
            <person name="Hong S.-Y."/>
            <person name="Cho K."/>
            <person name="Sohn K.H."/>
        </authorList>
    </citation>
    <scope>NUCLEOTIDE SEQUENCE</scope>
    <source>
        <strain evidence="2">KR_2_A2</strain>
    </source>
</reference>
<evidence type="ECO:0000313" key="3">
    <source>
        <dbReference type="Proteomes" id="UP000704712"/>
    </source>
</evidence>
<comment type="caution">
    <text evidence="2">The sequence shown here is derived from an EMBL/GenBank/DDBJ whole genome shotgun (WGS) entry which is preliminary data.</text>
</comment>
<accession>A0A8S9TRH0</accession>
<organism evidence="2 3">
    <name type="scientific">Phytophthora infestans</name>
    <name type="common">Potato late blight agent</name>
    <name type="synonym">Botrytis infestans</name>
    <dbReference type="NCBI Taxonomy" id="4787"/>
    <lineage>
        <taxon>Eukaryota</taxon>
        <taxon>Sar</taxon>
        <taxon>Stramenopiles</taxon>
        <taxon>Oomycota</taxon>
        <taxon>Peronosporomycetes</taxon>
        <taxon>Peronosporales</taxon>
        <taxon>Peronosporaceae</taxon>
        <taxon>Phytophthora</taxon>
    </lineage>
</organism>
<feature type="region of interest" description="Disordered" evidence="1">
    <location>
        <begin position="397"/>
        <end position="427"/>
    </location>
</feature>
<dbReference type="AlphaFoldDB" id="A0A8S9TRH0"/>
<feature type="region of interest" description="Disordered" evidence="1">
    <location>
        <begin position="154"/>
        <end position="183"/>
    </location>
</feature>
<gene>
    <name evidence="2" type="ORF">GN958_ATG19666</name>
</gene>
<feature type="compositionally biased region" description="Low complexity" evidence="1">
    <location>
        <begin position="155"/>
        <end position="165"/>
    </location>
</feature>
<feature type="region of interest" description="Disordered" evidence="1">
    <location>
        <begin position="10"/>
        <end position="41"/>
    </location>
</feature>
<proteinExistence type="predicted"/>